<evidence type="ECO:0000259" key="1">
    <source>
        <dbReference type="Pfam" id="PF01551"/>
    </source>
</evidence>
<sequence>MMKKSVDVTNHSNLTSKNKKSLSRSTAALLATLLFSSLLIGGCVDKEAEAATQHVTKANKGTLTAEKKKPITATKENFEKWVSAHDGRSLHAALVASFQKDVSQKDIQQLLESFWTKGEKPRYVGQRFSPEGFIVESWTNKDKSKLILAIIKNGKISYLLMPPPLKFPETDSYQTKTTFQLPFDGEWFVAWGGHNVIENYHYAYDTQRYALDLVVTKNGKSFKGNGKKNEDYYAFGKKVLSPAGGTIVDVVTDIPDNVPGKMNPDQTAGNYVIIDHGNNEYSFLAHFKQNTIKVKKGDKVKTGDYLGDCGNSGNSSEAHIHYQVSDKPSLEHGRSLPPRFAKGIFPVQGQILKGQSPTNKQTNK</sequence>
<protein>
    <submittedName>
        <fullName evidence="2">M23 family metallopeptidase</fullName>
    </submittedName>
</protein>
<accession>A0ABR9AYH4</accession>
<dbReference type="CDD" id="cd12797">
    <property type="entry name" value="M23_peptidase"/>
    <property type="match status" value="1"/>
</dbReference>
<dbReference type="InterPro" id="IPR011055">
    <property type="entry name" value="Dup_hybrid_motif"/>
</dbReference>
<feature type="domain" description="M23ase beta-sheet core" evidence="1">
    <location>
        <begin position="236"/>
        <end position="326"/>
    </location>
</feature>
<dbReference type="SUPFAM" id="SSF51261">
    <property type="entry name" value="Duplicated hybrid motif"/>
    <property type="match status" value="1"/>
</dbReference>
<dbReference type="RefSeq" id="WP_192025404.1">
    <property type="nucleotide sequence ID" value="NZ_JACYTN010000007.1"/>
</dbReference>
<dbReference type="PANTHER" id="PTHR21666:SF270">
    <property type="entry name" value="MUREIN HYDROLASE ACTIVATOR ENVC"/>
    <property type="match status" value="1"/>
</dbReference>
<dbReference type="InterPro" id="IPR050570">
    <property type="entry name" value="Cell_wall_metabolism_enzyme"/>
</dbReference>
<name>A0ABR9AYH4_9BACL</name>
<dbReference type="EMBL" id="JACYTN010000007">
    <property type="protein sequence ID" value="MBD8499062.1"/>
    <property type="molecule type" value="Genomic_DNA"/>
</dbReference>
<organism evidence="2 3">
    <name type="scientific">Paenibacillus arenosi</name>
    <dbReference type="NCBI Taxonomy" id="2774142"/>
    <lineage>
        <taxon>Bacteria</taxon>
        <taxon>Bacillati</taxon>
        <taxon>Bacillota</taxon>
        <taxon>Bacilli</taxon>
        <taxon>Bacillales</taxon>
        <taxon>Paenibacillaceae</taxon>
        <taxon>Paenibacillus</taxon>
    </lineage>
</organism>
<dbReference type="InterPro" id="IPR016047">
    <property type="entry name" value="M23ase_b-sheet_dom"/>
</dbReference>
<evidence type="ECO:0000313" key="3">
    <source>
        <dbReference type="Proteomes" id="UP000634529"/>
    </source>
</evidence>
<proteinExistence type="predicted"/>
<keyword evidence="3" id="KW-1185">Reference proteome</keyword>
<dbReference type="Pfam" id="PF01551">
    <property type="entry name" value="Peptidase_M23"/>
    <property type="match status" value="1"/>
</dbReference>
<dbReference type="PANTHER" id="PTHR21666">
    <property type="entry name" value="PEPTIDASE-RELATED"/>
    <property type="match status" value="1"/>
</dbReference>
<evidence type="ECO:0000313" key="2">
    <source>
        <dbReference type="EMBL" id="MBD8499062.1"/>
    </source>
</evidence>
<reference evidence="2 3" key="1">
    <citation type="submission" date="2020-09" db="EMBL/GenBank/DDBJ databases">
        <title>Paenibacillus sp. CAU 1523 isolated from sand of Haeundae Beach.</title>
        <authorList>
            <person name="Kim W."/>
        </authorList>
    </citation>
    <scope>NUCLEOTIDE SEQUENCE [LARGE SCALE GENOMIC DNA]</scope>
    <source>
        <strain evidence="2 3">CAU 1523</strain>
    </source>
</reference>
<dbReference type="Proteomes" id="UP000634529">
    <property type="component" value="Unassembled WGS sequence"/>
</dbReference>
<gene>
    <name evidence="2" type="ORF">IFO66_12180</name>
</gene>
<comment type="caution">
    <text evidence="2">The sequence shown here is derived from an EMBL/GenBank/DDBJ whole genome shotgun (WGS) entry which is preliminary data.</text>
</comment>
<dbReference type="Gene3D" id="2.70.70.10">
    <property type="entry name" value="Glucose Permease (Domain IIA)"/>
    <property type="match status" value="1"/>
</dbReference>